<name>A0A4P6PZV6_9ACTN</name>
<evidence type="ECO:0000313" key="3">
    <source>
        <dbReference type="EMBL" id="QBI51934.1"/>
    </source>
</evidence>
<dbReference type="KEGG" id="strr:EKD16_00565"/>
<organism evidence="3 4">
    <name type="scientific">Streptomonospora litoralis</name>
    <dbReference type="NCBI Taxonomy" id="2498135"/>
    <lineage>
        <taxon>Bacteria</taxon>
        <taxon>Bacillati</taxon>
        <taxon>Actinomycetota</taxon>
        <taxon>Actinomycetes</taxon>
        <taxon>Streptosporangiales</taxon>
        <taxon>Nocardiopsidaceae</taxon>
        <taxon>Streptomonospora</taxon>
    </lineage>
</organism>
<dbReference type="Proteomes" id="UP000292235">
    <property type="component" value="Chromosome"/>
</dbReference>
<evidence type="ECO:0000256" key="2">
    <source>
        <dbReference type="SAM" id="SignalP"/>
    </source>
</evidence>
<sequence length="218" mass="23794" precursor="true">MLVAAAVFAVATLALWATGGLARADPTPEQEPGTEVRTKMYTLTPHKAEFTTGSDGLTALRISADLVSNHTKPFQVSELNRTIEIDFPSGRIDPAQLSLTYARQPDGFVFEVQPAMREEVLMTWTLRKAEAEDKRNQQEEDSDNPLAGLGGEPAGDGGFDLGALTEQPEDVAPLAKKEEKVVVSFNENEYVSGFTDQRKRWQPTERAAAQISFPLGEG</sequence>
<protein>
    <submittedName>
        <fullName evidence="3">Uncharacterized protein</fullName>
    </submittedName>
</protein>
<keyword evidence="2" id="KW-0732">Signal</keyword>
<reference evidence="3 4" key="1">
    <citation type="submission" date="2019-02" db="EMBL/GenBank/DDBJ databases">
        <authorList>
            <person name="Khodamoradi S."/>
            <person name="Hahnke R.L."/>
            <person name="Kaempfer P."/>
            <person name="Schumann P."/>
            <person name="Rohde M."/>
            <person name="Steinert M."/>
            <person name="Luzhetskyy A."/>
            <person name="Wink J."/>
            <person name="Ruckert C."/>
        </authorList>
    </citation>
    <scope>NUCLEOTIDE SEQUENCE [LARGE SCALE GENOMIC DNA]</scope>
    <source>
        <strain evidence="3 4">M2</strain>
    </source>
</reference>
<evidence type="ECO:0000313" key="4">
    <source>
        <dbReference type="Proteomes" id="UP000292235"/>
    </source>
</evidence>
<proteinExistence type="predicted"/>
<gene>
    <name evidence="3" type="ORF">EKD16_00565</name>
</gene>
<accession>A0A4P6PZV6</accession>
<feature type="region of interest" description="Disordered" evidence="1">
    <location>
        <begin position="131"/>
        <end position="178"/>
    </location>
</feature>
<evidence type="ECO:0000256" key="1">
    <source>
        <dbReference type="SAM" id="MobiDB-lite"/>
    </source>
</evidence>
<dbReference type="AlphaFoldDB" id="A0A4P6PZV6"/>
<feature type="chain" id="PRO_5020954664" evidence="2">
    <location>
        <begin position="25"/>
        <end position="218"/>
    </location>
</feature>
<feature type="region of interest" description="Disordered" evidence="1">
    <location>
        <begin position="196"/>
        <end position="218"/>
    </location>
</feature>
<feature type="signal peptide" evidence="2">
    <location>
        <begin position="1"/>
        <end position="24"/>
    </location>
</feature>
<dbReference type="EMBL" id="CP036455">
    <property type="protein sequence ID" value="QBI51934.1"/>
    <property type="molecule type" value="Genomic_DNA"/>
</dbReference>
<keyword evidence="4" id="KW-1185">Reference proteome</keyword>
<feature type="compositionally biased region" description="Gly residues" evidence="1">
    <location>
        <begin position="148"/>
        <end position="160"/>
    </location>
</feature>